<organism evidence="3 4">
    <name type="scientific">Paramecium sonneborni</name>
    <dbReference type="NCBI Taxonomy" id="65129"/>
    <lineage>
        <taxon>Eukaryota</taxon>
        <taxon>Sar</taxon>
        <taxon>Alveolata</taxon>
        <taxon>Ciliophora</taxon>
        <taxon>Intramacronucleata</taxon>
        <taxon>Oligohymenophorea</taxon>
        <taxon>Peniculida</taxon>
        <taxon>Parameciidae</taxon>
        <taxon>Paramecium</taxon>
    </lineage>
</organism>
<dbReference type="GO" id="GO:0016020">
    <property type="term" value="C:membrane"/>
    <property type="evidence" value="ECO:0007669"/>
    <property type="project" value="TreeGrafter"/>
</dbReference>
<gene>
    <name evidence="3" type="ORF">PSON_ATCC_30995.1.T1570098</name>
</gene>
<dbReference type="OrthoDB" id="286794at2759"/>
<dbReference type="PANTHER" id="PTHR10972">
    <property type="entry name" value="OXYSTEROL-BINDING PROTEIN-RELATED"/>
    <property type="match status" value="1"/>
</dbReference>
<feature type="domain" description="PH" evidence="2">
    <location>
        <begin position="1"/>
        <end position="86"/>
    </location>
</feature>
<dbReference type="GO" id="GO:0032934">
    <property type="term" value="F:sterol binding"/>
    <property type="evidence" value="ECO:0007669"/>
    <property type="project" value="TreeGrafter"/>
</dbReference>
<dbReference type="EMBL" id="CAJJDN010000157">
    <property type="protein sequence ID" value="CAD8125262.1"/>
    <property type="molecule type" value="Genomic_DNA"/>
</dbReference>
<dbReference type="InterPro" id="IPR001849">
    <property type="entry name" value="PH_domain"/>
</dbReference>
<dbReference type="Pfam" id="PF01237">
    <property type="entry name" value="Oxysterol_BP"/>
    <property type="match status" value="1"/>
</dbReference>
<evidence type="ECO:0000313" key="4">
    <source>
        <dbReference type="Proteomes" id="UP000692954"/>
    </source>
</evidence>
<dbReference type="GO" id="GO:0005829">
    <property type="term" value="C:cytosol"/>
    <property type="evidence" value="ECO:0007669"/>
    <property type="project" value="TreeGrafter"/>
</dbReference>
<dbReference type="PANTHER" id="PTHR10972:SF205">
    <property type="entry name" value="OXYSTEROL-BINDING PROTEIN 1"/>
    <property type="match status" value="1"/>
</dbReference>
<name>A0A8S1RD90_9CILI</name>
<proteinExistence type="inferred from homology"/>
<dbReference type="AlphaFoldDB" id="A0A8S1RD90"/>
<dbReference type="InterPro" id="IPR000648">
    <property type="entry name" value="Oxysterol-bd"/>
</dbReference>
<protein>
    <recommendedName>
        <fullName evidence="2">PH domain-containing protein</fullName>
    </recommendedName>
</protein>
<sequence length="489" mass="57305">MEAFLNCQIGFSTHKYYFILHDSVLLYCKNKGNRVIGQIHLSIAKVDKRECQINITTGIEKIILLFENNFEKDVWFDCIQKQNQKLHLEDELEKIRSLQYQFESTLKFVNKTIEINPNLNSYSERLQSYGSVFIDKLSEIVDLLYQSAQPEFQSCQSINSIHTQSLKPAPLIKKSQKIKQQQYNLWGNIKNQILNNNIYQMKLPIYLHQPTTMLQQVATQMKYISILDRASSIRDPEFKIALIFGFLISQYSAIPKLLPLLSKINETFEIVDTYKYLSQQINENTIAFYATSPSLDYNGQIEYKFSFDNLILEIYLFKSLFISFKKNLDAYKIYSTNHLISIKNLVSQKPEIVVDGNFIIDFKGNKYEIEIRSNQIKALVGQFSISGTINKLIANNFYNEELILFQKDEKEFEFNKHTSLLPPSDSRFRTDLISMLEGNYYEAQQEKDKMLFEGEFLQSWFNQVQLDQITNPSEKKYDYKGGYFTQSNQ</sequence>
<reference evidence="3" key="1">
    <citation type="submission" date="2021-01" db="EMBL/GenBank/DDBJ databases">
        <authorList>
            <consortium name="Genoscope - CEA"/>
            <person name="William W."/>
        </authorList>
    </citation>
    <scope>NUCLEOTIDE SEQUENCE</scope>
</reference>
<evidence type="ECO:0000313" key="3">
    <source>
        <dbReference type="EMBL" id="CAD8125262.1"/>
    </source>
</evidence>
<keyword evidence="4" id="KW-1185">Reference proteome</keyword>
<evidence type="ECO:0000256" key="1">
    <source>
        <dbReference type="ARBA" id="ARBA00008842"/>
    </source>
</evidence>
<dbReference type="SMART" id="SM00233">
    <property type="entry name" value="PH"/>
    <property type="match status" value="1"/>
</dbReference>
<comment type="similarity">
    <text evidence="1">Belongs to the OSBP family.</text>
</comment>
<dbReference type="Proteomes" id="UP000692954">
    <property type="component" value="Unassembled WGS sequence"/>
</dbReference>
<comment type="caution">
    <text evidence="3">The sequence shown here is derived from an EMBL/GenBank/DDBJ whole genome shotgun (WGS) entry which is preliminary data.</text>
</comment>
<dbReference type="Pfam" id="PF00169">
    <property type="entry name" value="PH"/>
    <property type="match status" value="1"/>
</dbReference>
<evidence type="ECO:0000259" key="2">
    <source>
        <dbReference type="SMART" id="SM00233"/>
    </source>
</evidence>
<accession>A0A8S1RD90</accession>